<organism evidence="11 12">
    <name type="scientific">Pseudozyma hubeiensis (strain SY62)</name>
    <name type="common">Yeast</name>
    <dbReference type="NCBI Taxonomy" id="1305764"/>
    <lineage>
        <taxon>Eukaryota</taxon>
        <taxon>Fungi</taxon>
        <taxon>Dikarya</taxon>
        <taxon>Basidiomycota</taxon>
        <taxon>Ustilaginomycotina</taxon>
        <taxon>Ustilaginomycetes</taxon>
        <taxon>Ustilaginales</taxon>
        <taxon>Ustilaginaceae</taxon>
        <taxon>Pseudozyma</taxon>
    </lineage>
</organism>
<evidence type="ECO:0000256" key="1">
    <source>
        <dbReference type="ARBA" id="ARBA00001974"/>
    </source>
</evidence>
<dbReference type="Pfam" id="PF07156">
    <property type="entry name" value="Prenylcys_lyase"/>
    <property type="match status" value="1"/>
</dbReference>
<feature type="domain" description="Prenylcysteine lyase" evidence="10">
    <location>
        <begin position="183"/>
        <end position="599"/>
    </location>
</feature>
<comment type="cofactor">
    <cofactor evidence="1">
        <name>FAD</name>
        <dbReference type="ChEBI" id="CHEBI:57692"/>
    </cofactor>
</comment>
<evidence type="ECO:0000256" key="6">
    <source>
        <dbReference type="ARBA" id="ARBA00023002"/>
    </source>
</evidence>
<keyword evidence="5" id="KW-0274">FAD</keyword>
<dbReference type="InterPro" id="IPR017046">
    <property type="entry name" value="Prenylcysteine_Oxase1"/>
</dbReference>
<dbReference type="GO" id="GO:0030327">
    <property type="term" value="P:prenylated protein catabolic process"/>
    <property type="evidence" value="ECO:0007669"/>
    <property type="project" value="TreeGrafter"/>
</dbReference>
<feature type="compositionally biased region" description="Pro residues" evidence="8">
    <location>
        <begin position="462"/>
        <end position="471"/>
    </location>
</feature>
<keyword evidence="3" id="KW-0285">Flavoprotein</keyword>
<gene>
    <name evidence="11" type="ORF">PHSY_003359</name>
</gene>
<dbReference type="STRING" id="1305764.R9P2Y0"/>
<dbReference type="RefSeq" id="XP_012189370.1">
    <property type="nucleotide sequence ID" value="XM_012333980.1"/>
</dbReference>
<dbReference type="GO" id="GO:0001735">
    <property type="term" value="F:prenylcysteine oxidase activity"/>
    <property type="evidence" value="ECO:0007669"/>
    <property type="project" value="InterPro"/>
</dbReference>
<evidence type="ECO:0000313" key="12">
    <source>
        <dbReference type="Proteomes" id="UP000014071"/>
    </source>
</evidence>
<feature type="signal peptide" evidence="9">
    <location>
        <begin position="1"/>
        <end position="25"/>
    </location>
</feature>
<keyword evidence="6" id="KW-0560">Oxidoreductase</keyword>
<dbReference type="PIRSF" id="PIRSF036292">
    <property type="entry name" value="Prenylcysteine_oxidase"/>
    <property type="match status" value="1"/>
</dbReference>
<evidence type="ECO:0000259" key="10">
    <source>
        <dbReference type="Pfam" id="PF07156"/>
    </source>
</evidence>
<feature type="chain" id="PRO_5004478212" description="Prenylcysteine lyase domain-containing protein" evidence="9">
    <location>
        <begin position="26"/>
        <end position="629"/>
    </location>
</feature>
<dbReference type="Pfam" id="PF13450">
    <property type="entry name" value="NAD_binding_8"/>
    <property type="match status" value="1"/>
</dbReference>
<name>R9P2Y0_PSEHS</name>
<dbReference type="PANTHER" id="PTHR15944">
    <property type="entry name" value="FARNESYLCYSTEINE LYASE"/>
    <property type="match status" value="1"/>
</dbReference>
<proteinExistence type="inferred from homology"/>
<reference evidence="12" key="1">
    <citation type="journal article" date="2013" name="Genome Announc.">
        <title>Draft genome sequence of the basidiomycetous yeast-like fungus Pseudozyma hubeiensis SY62, which produces an abundant amount of the biosurfactant mannosylerythritol lipids.</title>
        <authorList>
            <person name="Konishi M."/>
            <person name="Hatada Y."/>
            <person name="Horiuchi J."/>
        </authorList>
    </citation>
    <scope>NUCLEOTIDE SEQUENCE [LARGE SCALE GENOMIC DNA]</scope>
    <source>
        <strain evidence="12">SY62</strain>
    </source>
</reference>
<evidence type="ECO:0000256" key="7">
    <source>
        <dbReference type="ARBA" id="ARBA00023180"/>
    </source>
</evidence>
<dbReference type="Gene3D" id="3.50.50.60">
    <property type="entry name" value="FAD/NAD(P)-binding domain"/>
    <property type="match status" value="1"/>
</dbReference>
<dbReference type="GeneID" id="24108649"/>
<dbReference type="eggNOG" id="ENOG502QSHJ">
    <property type="taxonomic scope" value="Eukaryota"/>
</dbReference>
<dbReference type="GO" id="GO:0030328">
    <property type="term" value="P:prenylcysteine catabolic process"/>
    <property type="evidence" value="ECO:0007669"/>
    <property type="project" value="InterPro"/>
</dbReference>
<comment type="similarity">
    <text evidence="2">Belongs to the prenylcysteine oxidase family.</text>
</comment>
<dbReference type="OrthoDB" id="437369at2759"/>
<dbReference type="PANTHER" id="PTHR15944:SF0">
    <property type="entry name" value="PRENYLCYSTEINE LYASE DOMAIN-CONTAINING PROTEIN"/>
    <property type="match status" value="1"/>
</dbReference>
<keyword evidence="12" id="KW-1185">Reference proteome</keyword>
<evidence type="ECO:0000256" key="4">
    <source>
        <dbReference type="ARBA" id="ARBA00022729"/>
    </source>
</evidence>
<evidence type="ECO:0000256" key="5">
    <source>
        <dbReference type="ARBA" id="ARBA00022827"/>
    </source>
</evidence>
<protein>
    <recommendedName>
        <fullName evidence="10">Prenylcysteine lyase domain-containing protein</fullName>
    </recommendedName>
</protein>
<dbReference type="SUPFAM" id="SSF51905">
    <property type="entry name" value="FAD/NAD(P)-binding domain"/>
    <property type="match status" value="1"/>
</dbReference>
<dbReference type="AlphaFoldDB" id="R9P2Y0"/>
<sequence length="629" mass="69284">MARSTIIHHLTLLLTILQPLTLVSANAQDNSQVFAISNHPAWASASRQAAYVESVPPPPSTPREARKGRTRKVAIIGAGPSGTSAAYFLKHAQDQLSASRDASIAKDKLDITIYERETRIGGRTAITFPYDDDSQNPVELGASIFADVNLNIRRAVKDFKLETGAKMGLSGQMGIWDGQQFLFEGDQSSWWTSAKFFLRYGYSAITTENIVKKQLSSFAGLYDPTFLHARKGANDASISGYPWSTIEDLAAAINATSLVQTTGMQFFKERRVSELFIEEMVEAATRVNYAQDTDRIHGFGALVSLAASGATGVKHGNYRIFEELARRSGARILTGVEGQVTGIVRYDSAVSRGKEQIAFEDEGGNGKQQVQWYLGTKSGEGELYDAILIATPWHNADITLLNTRERVKSKAFVHLHVTLLTTSRERPRPEYFGLGDQDVVPTTILTSSESVRRAAAGSKKPATPPETPPPSDKPDKEATSEALKKPKLDFFSLNYLRSVTPPSSTSSDSAKEYVVKIFSAEAITDDQLSRLFGNTISWIKRHTWDSYPYLTPTDRFPRVEVDENLYYCNAMESLVSTMETSTVASKNAVGLLLKSWYGDEFVNGKDCDWSKGKDPVDNENWAGWGCDSG</sequence>
<keyword evidence="7" id="KW-0325">Glycoprotein</keyword>
<evidence type="ECO:0000313" key="11">
    <source>
        <dbReference type="EMBL" id="GAC95783.1"/>
    </source>
</evidence>
<dbReference type="InterPro" id="IPR010795">
    <property type="entry name" value="Prenylcys_lyase"/>
</dbReference>
<dbReference type="HOGENOM" id="CLU_021176_0_0_1"/>
<feature type="region of interest" description="Disordered" evidence="8">
    <location>
        <begin position="448"/>
        <end position="480"/>
    </location>
</feature>
<evidence type="ECO:0000256" key="8">
    <source>
        <dbReference type="SAM" id="MobiDB-lite"/>
    </source>
</evidence>
<evidence type="ECO:0000256" key="3">
    <source>
        <dbReference type="ARBA" id="ARBA00022630"/>
    </source>
</evidence>
<evidence type="ECO:0000256" key="2">
    <source>
        <dbReference type="ARBA" id="ARBA00009967"/>
    </source>
</evidence>
<dbReference type="InterPro" id="IPR036188">
    <property type="entry name" value="FAD/NAD-bd_sf"/>
</dbReference>
<dbReference type="EMBL" id="DF238797">
    <property type="protein sequence ID" value="GAC95783.1"/>
    <property type="molecule type" value="Genomic_DNA"/>
</dbReference>
<keyword evidence="4 9" id="KW-0732">Signal</keyword>
<accession>R9P2Y0</accession>
<dbReference type="Proteomes" id="UP000014071">
    <property type="component" value="Unassembled WGS sequence"/>
</dbReference>
<evidence type="ECO:0000256" key="9">
    <source>
        <dbReference type="SAM" id="SignalP"/>
    </source>
</evidence>